<organism evidence="6 7">
    <name type="scientific">Cupriavidus basilensis OR16</name>
    <dbReference type="NCBI Taxonomy" id="1127483"/>
    <lineage>
        <taxon>Bacteria</taxon>
        <taxon>Pseudomonadati</taxon>
        <taxon>Pseudomonadota</taxon>
        <taxon>Betaproteobacteria</taxon>
        <taxon>Burkholderiales</taxon>
        <taxon>Burkholderiaceae</taxon>
        <taxon>Cupriavidus</taxon>
    </lineage>
</organism>
<keyword evidence="2" id="KW-0238">DNA-binding</keyword>
<dbReference type="Pfam" id="PF07729">
    <property type="entry name" value="FCD"/>
    <property type="match status" value="2"/>
</dbReference>
<dbReference type="InterPro" id="IPR011711">
    <property type="entry name" value="GntR_C"/>
</dbReference>
<evidence type="ECO:0000256" key="2">
    <source>
        <dbReference type="ARBA" id="ARBA00023125"/>
    </source>
</evidence>
<evidence type="ECO:0000256" key="3">
    <source>
        <dbReference type="ARBA" id="ARBA00023163"/>
    </source>
</evidence>
<gene>
    <name evidence="6" type="ORF">OR16_38212</name>
</gene>
<dbReference type="InterPro" id="IPR036390">
    <property type="entry name" value="WH_DNA-bd_sf"/>
</dbReference>
<evidence type="ECO:0000259" key="5">
    <source>
        <dbReference type="PROSITE" id="PS50949"/>
    </source>
</evidence>
<evidence type="ECO:0000313" key="7">
    <source>
        <dbReference type="Proteomes" id="UP000005808"/>
    </source>
</evidence>
<dbReference type="CDD" id="cd07377">
    <property type="entry name" value="WHTH_GntR"/>
    <property type="match status" value="1"/>
</dbReference>
<dbReference type="Gene3D" id="1.20.120.530">
    <property type="entry name" value="GntR ligand-binding domain-like"/>
    <property type="match status" value="2"/>
</dbReference>
<feature type="region of interest" description="Disordered" evidence="4">
    <location>
        <begin position="301"/>
        <end position="326"/>
    </location>
</feature>
<dbReference type="SUPFAM" id="SSF46785">
    <property type="entry name" value="Winged helix' DNA-binding domain"/>
    <property type="match status" value="1"/>
</dbReference>
<accession>H1SGV3</accession>
<dbReference type="SMART" id="SM00895">
    <property type="entry name" value="FCD"/>
    <property type="match status" value="1"/>
</dbReference>
<dbReference type="PANTHER" id="PTHR43537:SF5">
    <property type="entry name" value="UXU OPERON TRANSCRIPTIONAL REGULATOR"/>
    <property type="match status" value="1"/>
</dbReference>
<evidence type="ECO:0000256" key="1">
    <source>
        <dbReference type="ARBA" id="ARBA00023015"/>
    </source>
</evidence>
<dbReference type="GO" id="GO:0003677">
    <property type="term" value="F:DNA binding"/>
    <property type="evidence" value="ECO:0007669"/>
    <property type="project" value="UniProtKB-KW"/>
</dbReference>
<dbReference type="PROSITE" id="PS50949">
    <property type="entry name" value="HTH_GNTR"/>
    <property type="match status" value="1"/>
</dbReference>
<feature type="domain" description="HTH gntR-type" evidence="5">
    <location>
        <begin position="9"/>
        <end position="77"/>
    </location>
</feature>
<evidence type="ECO:0000313" key="6">
    <source>
        <dbReference type="EMBL" id="EHP38278.1"/>
    </source>
</evidence>
<dbReference type="AlphaFoldDB" id="H1SGV3"/>
<comment type="caution">
    <text evidence="6">The sequence shown here is derived from an EMBL/GenBank/DDBJ whole genome shotgun (WGS) entry which is preliminary data.</text>
</comment>
<proteinExistence type="predicted"/>
<dbReference type="InterPro" id="IPR000524">
    <property type="entry name" value="Tscrpt_reg_HTH_GntR"/>
</dbReference>
<keyword evidence="3" id="KW-0804">Transcription</keyword>
<dbReference type="GO" id="GO:0003700">
    <property type="term" value="F:DNA-binding transcription factor activity"/>
    <property type="evidence" value="ECO:0007669"/>
    <property type="project" value="InterPro"/>
</dbReference>
<sequence length="326" mass="34972">MPLQQIEPRRLYRQIADQLRRLIENGEFPVGARLPPERDLAVQLGVSRPSVREALIALEVEGLVEVRMGSGIYACPPERARAASVMAEPPLDVIRARQTIEGEMAANAARHATPALLAALEEAIAIMQEEAGAGQIPARGDRLAGQPLHGGRERAGRTDQHLRPVAGGHRPGSALAVHLAPAQAGAIAASRAGQQITDPGRHPQETDMFPNTSRAILRITEVSGNAVLLRLVAELFDERHNPLFARFGSHFENASSWHAAIAEHRAVVAAIASGSPDAARAAMCLHLEASHGRFYAAWPAGAACEPPKPSEPTAPRRKPRKLTEES</sequence>
<keyword evidence="1" id="KW-0805">Transcription regulation</keyword>
<dbReference type="SMART" id="SM00345">
    <property type="entry name" value="HTH_GNTR"/>
    <property type="match status" value="1"/>
</dbReference>
<name>H1SGV3_9BURK</name>
<dbReference type="InterPro" id="IPR036388">
    <property type="entry name" value="WH-like_DNA-bd_sf"/>
</dbReference>
<dbReference type="InterPro" id="IPR008920">
    <property type="entry name" value="TF_FadR/GntR_C"/>
</dbReference>
<dbReference type="Pfam" id="PF00392">
    <property type="entry name" value="GntR"/>
    <property type="match status" value="1"/>
</dbReference>
<protein>
    <submittedName>
        <fullName evidence="6">GntR family transcriptional regulator</fullName>
    </submittedName>
</protein>
<dbReference type="PANTHER" id="PTHR43537">
    <property type="entry name" value="TRANSCRIPTIONAL REGULATOR, GNTR FAMILY"/>
    <property type="match status" value="1"/>
</dbReference>
<dbReference type="OrthoDB" id="5296437at2"/>
<dbReference type="PRINTS" id="PR00035">
    <property type="entry name" value="HTHGNTR"/>
</dbReference>
<dbReference type="Proteomes" id="UP000005808">
    <property type="component" value="Unassembled WGS sequence"/>
</dbReference>
<reference evidence="6 7" key="1">
    <citation type="journal article" date="2012" name="J. Bacteriol.">
        <title>De Novo Genome Project of Cupriavidus basilensis OR16.</title>
        <authorList>
            <person name="Cserhati M."/>
            <person name="Kriszt B."/>
            <person name="Szoboszlay S."/>
            <person name="Toth A."/>
            <person name="Szabo I."/>
            <person name="Tancsics A."/>
            <person name="Nagy I."/>
            <person name="Horvath B."/>
            <person name="Nagy I."/>
            <person name="Kukolya J."/>
        </authorList>
    </citation>
    <scope>NUCLEOTIDE SEQUENCE [LARGE SCALE GENOMIC DNA]</scope>
    <source>
        <strain evidence="6 7">OR16</strain>
    </source>
</reference>
<dbReference type="PATRIC" id="fig|1127483.3.peg.7609"/>
<dbReference type="EMBL" id="AHJE01000136">
    <property type="protein sequence ID" value="EHP38278.1"/>
    <property type="molecule type" value="Genomic_DNA"/>
</dbReference>
<dbReference type="SUPFAM" id="SSF48008">
    <property type="entry name" value="GntR ligand-binding domain-like"/>
    <property type="match status" value="2"/>
</dbReference>
<evidence type="ECO:0000256" key="4">
    <source>
        <dbReference type="SAM" id="MobiDB-lite"/>
    </source>
</evidence>
<dbReference type="Gene3D" id="1.10.10.10">
    <property type="entry name" value="Winged helix-like DNA-binding domain superfamily/Winged helix DNA-binding domain"/>
    <property type="match status" value="1"/>
</dbReference>